<sequence>MDTWTDPGVTSLTPGNVRHALNGLTMGTRYSAVFVAPADIDLFLIQRALQSAADAVDRQMSNWQPASDVSQFNSAPAGTWVAVAADLLEVVETGLEIGRRSNGAFDIGLGNVVNAWGFGPERSVPDAAAIAALSHTRQASAGEGLELDRRNIRMRRHAPMQLDLCGIAKGFGVDQLARCLDASGIRDYLVSIDGELRARGSRLDGAVWQVAIERPDRTDRAPIAAISLHDVAIATSGDYRHSLDYRGRRFSHTMDPRTERPLDNSLASVSVLAASAMLADAWATALFVAGENEGPVLAEANGLDALFILRQGDELLELPIGKFE</sequence>
<keyword evidence="4 11" id="KW-0285">Flavoprotein</keyword>
<comment type="cofactor">
    <cofactor evidence="1">
        <name>Mg(2+)</name>
        <dbReference type="ChEBI" id="CHEBI:18420"/>
    </cofactor>
</comment>
<reference evidence="12 13" key="1">
    <citation type="submission" date="2015-03" db="EMBL/GenBank/DDBJ databases">
        <authorList>
            <person name="Lepp D."/>
            <person name="Hassan Y.I."/>
            <person name="Li X.-Z."/>
            <person name="Zhou T."/>
        </authorList>
    </citation>
    <scope>NUCLEOTIDE SEQUENCE [LARGE SCALE GENOMIC DNA]</scope>
    <source>
        <strain evidence="12 13">Cr7-05</strain>
    </source>
</reference>
<evidence type="ECO:0000256" key="4">
    <source>
        <dbReference type="ARBA" id="ARBA00022630"/>
    </source>
</evidence>
<dbReference type="Gene3D" id="3.10.520.10">
    <property type="entry name" value="ApbE-like domains"/>
    <property type="match status" value="1"/>
</dbReference>
<proteinExistence type="inferred from homology"/>
<evidence type="ECO:0000256" key="7">
    <source>
        <dbReference type="ARBA" id="ARBA00022827"/>
    </source>
</evidence>
<keyword evidence="5 11" id="KW-0808">Transferase</keyword>
<protein>
    <recommendedName>
        <fullName evidence="3 11">FAD:protein FMN transferase</fullName>
        <ecNumber evidence="2 11">2.7.1.180</ecNumber>
    </recommendedName>
    <alternativeName>
        <fullName evidence="9 11">Flavin transferase</fullName>
    </alternativeName>
</protein>
<evidence type="ECO:0000313" key="13">
    <source>
        <dbReference type="Proteomes" id="UP000033519"/>
    </source>
</evidence>
<dbReference type="SUPFAM" id="SSF143631">
    <property type="entry name" value="ApbE-like"/>
    <property type="match status" value="1"/>
</dbReference>
<gene>
    <name evidence="12" type="ORF">WH91_11670</name>
</gene>
<comment type="similarity">
    <text evidence="11">Belongs to the ApbE family.</text>
</comment>
<evidence type="ECO:0000256" key="2">
    <source>
        <dbReference type="ARBA" id="ARBA00011955"/>
    </source>
</evidence>
<evidence type="ECO:0000256" key="1">
    <source>
        <dbReference type="ARBA" id="ARBA00001946"/>
    </source>
</evidence>
<evidence type="ECO:0000256" key="8">
    <source>
        <dbReference type="ARBA" id="ARBA00022842"/>
    </source>
</evidence>
<dbReference type="PANTHER" id="PTHR30040">
    <property type="entry name" value="THIAMINE BIOSYNTHESIS LIPOPROTEIN APBE"/>
    <property type="match status" value="1"/>
</dbReference>
<keyword evidence="7 11" id="KW-0274">FAD</keyword>
<evidence type="ECO:0000313" key="12">
    <source>
        <dbReference type="EMBL" id="KKC32891.1"/>
    </source>
</evidence>
<accession>A0ABR5DY26</accession>
<evidence type="ECO:0000256" key="11">
    <source>
        <dbReference type="PIRNR" id="PIRNR006268"/>
    </source>
</evidence>
<dbReference type="InterPro" id="IPR003374">
    <property type="entry name" value="ApbE-like_sf"/>
</dbReference>
<keyword evidence="8 11" id="KW-0460">Magnesium</keyword>
<name>A0ABR5DY26_9HYPH</name>
<evidence type="ECO:0000256" key="6">
    <source>
        <dbReference type="ARBA" id="ARBA00022723"/>
    </source>
</evidence>
<comment type="catalytic activity">
    <reaction evidence="10 11">
        <text>L-threonyl-[protein] + FAD = FMN-L-threonyl-[protein] + AMP + H(+)</text>
        <dbReference type="Rhea" id="RHEA:36847"/>
        <dbReference type="Rhea" id="RHEA-COMP:11060"/>
        <dbReference type="Rhea" id="RHEA-COMP:11061"/>
        <dbReference type="ChEBI" id="CHEBI:15378"/>
        <dbReference type="ChEBI" id="CHEBI:30013"/>
        <dbReference type="ChEBI" id="CHEBI:57692"/>
        <dbReference type="ChEBI" id="CHEBI:74257"/>
        <dbReference type="ChEBI" id="CHEBI:456215"/>
        <dbReference type="EC" id="2.7.1.180"/>
    </reaction>
</comment>
<evidence type="ECO:0000256" key="3">
    <source>
        <dbReference type="ARBA" id="ARBA00016337"/>
    </source>
</evidence>
<keyword evidence="6 11" id="KW-0479">Metal-binding</keyword>
<dbReference type="EC" id="2.7.1.180" evidence="2 11"/>
<dbReference type="PANTHER" id="PTHR30040:SF2">
    <property type="entry name" value="FAD:PROTEIN FMN TRANSFERASE"/>
    <property type="match status" value="1"/>
</dbReference>
<dbReference type="EMBL" id="LAPV01000125">
    <property type="protein sequence ID" value="KKC32891.1"/>
    <property type="molecule type" value="Genomic_DNA"/>
</dbReference>
<dbReference type="Proteomes" id="UP000033519">
    <property type="component" value="Unassembled WGS sequence"/>
</dbReference>
<dbReference type="InterPro" id="IPR024932">
    <property type="entry name" value="ApbE"/>
</dbReference>
<comment type="caution">
    <text evidence="12">The sequence shown here is derived from an EMBL/GenBank/DDBJ whole genome shotgun (WGS) entry which is preliminary data.</text>
</comment>
<evidence type="ECO:0000256" key="9">
    <source>
        <dbReference type="ARBA" id="ARBA00031306"/>
    </source>
</evidence>
<evidence type="ECO:0000256" key="5">
    <source>
        <dbReference type="ARBA" id="ARBA00022679"/>
    </source>
</evidence>
<evidence type="ECO:0000256" key="10">
    <source>
        <dbReference type="ARBA" id="ARBA00048540"/>
    </source>
</evidence>
<keyword evidence="13" id="KW-1185">Reference proteome</keyword>
<dbReference type="Pfam" id="PF02424">
    <property type="entry name" value="ApbE"/>
    <property type="match status" value="1"/>
</dbReference>
<organism evidence="12 13">
    <name type="scientific">Devosia psychrophila</name>
    <dbReference type="NCBI Taxonomy" id="728005"/>
    <lineage>
        <taxon>Bacteria</taxon>
        <taxon>Pseudomonadati</taxon>
        <taxon>Pseudomonadota</taxon>
        <taxon>Alphaproteobacteria</taxon>
        <taxon>Hyphomicrobiales</taxon>
        <taxon>Devosiaceae</taxon>
        <taxon>Devosia</taxon>
    </lineage>
</organism>
<dbReference type="PIRSF" id="PIRSF006268">
    <property type="entry name" value="ApbE"/>
    <property type="match status" value="1"/>
</dbReference>